<protein>
    <recommendedName>
        <fullName evidence="5">Transposase IS4-like domain-containing protein</fullName>
    </recommendedName>
</protein>
<dbReference type="GO" id="GO:0015074">
    <property type="term" value="P:DNA integration"/>
    <property type="evidence" value="ECO:0007669"/>
    <property type="project" value="InterPro"/>
</dbReference>
<reference evidence="3 4" key="1">
    <citation type="submission" date="2017-04" db="EMBL/GenBank/DDBJ databases">
        <title>Draft genome sequence of Zooshikella ganghwensis VG4 isolated from Red Sea sediments.</title>
        <authorList>
            <person name="Rehman Z."/>
            <person name="Alam I."/>
            <person name="Kamau A."/>
            <person name="Bajic V."/>
            <person name="Leiknes T."/>
        </authorList>
    </citation>
    <scope>NUCLEOTIDE SEQUENCE [LARGE SCALE GENOMIC DNA]</scope>
    <source>
        <strain evidence="3 4">VG4</strain>
    </source>
</reference>
<dbReference type="Pfam" id="PF01609">
    <property type="entry name" value="DDE_Tnp_1"/>
    <property type="match status" value="1"/>
</dbReference>
<evidence type="ECO:0000259" key="2">
    <source>
        <dbReference type="Pfam" id="PF13333"/>
    </source>
</evidence>
<evidence type="ECO:0008006" key="5">
    <source>
        <dbReference type="Google" id="ProtNLM"/>
    </source>
</evidence>
<dbReference type="InterPro" id="IPR050900">
    <property type="entry name" value="Transposase_IS3/IS150/IS904"/>
</dbReference>
<feature type="domain" description="Transposase IS4-like" evidence="1">
    <location>
        <begin position="64"/>
        <end position="139"/>
    </location>
</feature>
<evidence type="ECO:0000313" key="3">
    <source>
        <dbReference type="EMBL" id="RDH43176.1"/>
    </source>
</evidence>
<evidence type="ECO:0000259" key="1">
    <source>
        <dbReference type="Pfam" id="PF01609"/>
    </source>
</evidence>
<dbReference type="GO" id="GO:0006313">
    <property type="term" value="P:DNA transposition"/>
    <property type="evidence" value="ECO:0007669"/>
    <property type="project" value="InterPro"/>
</dbReference>
<dbReference type="Proteomes" id="UP000257039">
    <property type="component" value="Unassembled WGS sequence"/>
</dbReference>
<dbReference type="GO" id="GO:0003677">
    <property type="term" value="F:DNA binding"/>
    <property type="evidence" value="ECO:0007669"/>
    <property type="project" value="InterPro"/>
</dbReference>
<dbReference type="PANTHER" id="PTHR46889">
    <property type="entry name" value="TRANSPOSASE INSF FOR INSERTION SEQUENCE IS3B-RELATED"/>
    <property type="match status" value="1"/>
</dbReference>
<evidence type="ECO:0000313" key="4">
    <source>
        <dbReference type="Proteomes" id="UP000257039"/>
    </source>
</evidence>
<proteinExistence type="predicted"/>
<organism evidence="3 4">
    <name type="scientific">Zooshikella ganghwensis</name>
    <dbReference type="NCBI Taxonomy" id="202772"/>
    <lineage>
        <taxon>Bacteria</taxon>
        <taxon>Pseudomonadati</taxon>
        <taxon>Pseudomonadota</taxon>
        <taxon>Gammaproteobacteria</taxon>
        <taxon>Oceanospirillales</taxon>
        <taxon>Zooshikellaceae</taxon>
        <taxon>Zooshikella</taxon>
    </lineage>
</organism>
<feature type="domain" description="Integrase catalytic" evidence="2">
    <location>
        <begin position="29"/>
        <end position="54"/>
    </location>
</feature>
<dbReference type="EMBL" id="NDXW01000001">
    <property type="protein sequence ID" value="RDH43176.1"/>
    <property type="molecule type" value="Genomic_DNA"/>
</dbReference>
<dbReference type="Pfam" id="PF13333">
    <property type="entry name" value="rve_2"/>
    <property type="match status" value="1"/>
</dbReference>
<accession>A0A4P9VKC9</accession>
<dbReference type="SUPFAM" id="SSF53098">
    <property type="entry name" value="Ribonuclease H-like"/>
    <property type="match status" value="2"/>
</dbReference>
<comment type="caution">
    <text evidence="3">The sequence shown here is derived from an EMBL/GenBank/DDBJ whole genome shotgun (WGS) entry which is preliminary data.</text>
</comment>
<dbReference type="GO" id="GO:0004803">
    <property type="term" value="F:transposase activity"/>
    <property type="evidence" value="ECO:0007669"/>
    <property type="project" value="InterPro"/>
</dbReference>
<dbReference type="PANTHER" id="PTHR46889:SF4">
    <property type="entry name" value="TRANSPOSASE INSO FOR INSERTION SEQUENCE ELEMENT IS911B-RELATED"/>
    <property type="match status" value="1"/>
</dbReference>
<sequence>MIFKTRSKDNKLICSMSGKGCCYDNALAESFFHSLKVECIYDYAFSDRAQAKKVYSKTFKRAIKIVMLIQTAHNKGSRVLLYSTDTKLEAITIIDYYKARFQIEFLFRDAKQHTGFTHCQSRKKEATHTHLNASLSAINVLKL</sequence>
<gene>
    <name evidence="3" type="ORF">B9G39_06805</name>
</gene>
<dbReference type="InterPro" id="IPR001584">
    <property type="entry name" value="Integrase_cat-core"/>
</dbReference>
<name>A0A4P9VKC9_9GAMM</name>
<dbReference type="InterPro" id="IPR012337">
    <property type="entry name" value="RNaseH-like_sf"/>
</dbReference>
<dbReference type="InterPro" id="IPR002559">
    <property type="entry name" value="Transposase_11"/>
</dbReference>
<dbReference type="AlphaFoldDB" id="A0A4P9VKC9"/>
<keyword evidence="4" id="KW-1185">Reference proteome</keyword>